<reference evidence="6" key="5">
    <citation type="submission" date="2015-06" db="UniProtKB">
        <authorList>
            <consortium name="EnsemblFungi"/>
        </authorList>
    </citation>
    <scope>IDENTIFICATION</scope>
    <source>
        <strain evidence="6">ATCC 64411</strain>
    </source>
</reference>
<evidence type="ECO:0000256" key="2">
    <source>
        <dbReference type="ARBA" id="ARBA00022490"/>
    </source>
</evidence>
<dbReference type="Pfam" id="PF11701">
    <property type="entry name" value="UNC45-central"/>
    <property type="match status" value="1"/>
</dbReference>
<evidence type="ECO:0000256" key="1">
    <source>
        <dbReference type="ARBA" id="ARBA00004496"/>
    </source>
</evidence>
<dbReference type="OrthoDB" id="5574718at2759"/>
<feature type="region of interest" description="Disordered" evidence="3">
    <location>
        <begin position="345"/>
        <end position="374"/>
    </location>
</feature>
<dbReference type="GO" id="GO:0051879">
    <property type="term" value="F:Hsp90 protein binding"/>
    <property type="evidence" value="ECO:0007669"/>
    <property type="project" value="TreeGrafter"/>
</dbReference>
<reference evidence="5" key="3">
    <citation type="submission" date="2011-03" db="EMBL/GenBank/DDBJ databases">
        <title>Annotation of Magnaporthe poae ATCC 64411.</title>
        <authorList>
            <person name="Ma L.-J."/>
            <person name="Dead R."/>
            <person name="Young S.K."/>
            <person name="Zeng Q."/>
            <person name="Gargeya S."/>
            <person name="Fitzgerald M."/>
            <person name="Haas B."/>
            <person name="Abouelleil A."/>
            <person name="Alvarado L."/>
            <person name="Arachchi H.M."/>
            <person name="Berlin A."/>
            <person name="Brown A."/>
            <person name="Chapman S.B."/>
            <person name="Chen Z."/>
            <person name="Dunbar C."/>
            <person name="Freedman E."/>
            <person name="Gearin G."/>
            <person name="Gellesch M."/>
            <person name="Goldberg J."/>
            <person name="Griggs A."/>
            <person name="Gujja S."/>
            <person name="Heiman D."/>
            <person name="Howarth C."/>
            <person name="Larson L."/>
            <person name="Lui A."/>
            <person name="MacDonald P.J.P."/>
            <person name="Mehta T."/>
            <person name="Montmayeur A."/>
            <person name="Murphy C."/>
            <person name="Neiman D."/>
            <person name="Pearson M."/>
            <person name="Priest M."/>
            <person name="Roberts A."/>
            <person name="Saif S."/>
            <person name="Shea T."/>
            <person name="Shenoy N."/>
            <person name="Sisk P."/>
            <person name="Stolte C."/>
            <person name="Sykes S."/>
            <person name="Yandava C."/>
            <person name="Wortman J."/>
            <person name="Nusbaum C."/>
            <person name="Birren B."/>
        </authorList>
    </citation>
    <scope>NUCLEOTIDE SEQUENCE</scope>
    <source>
        <strain evidence="5">ATCC 64411</strain>
    </source>
</reference>
<protein>
    <recommendedName>
        <fullName evidence="4">UNC-45/Cro1/She4 central domain-containing protein</fullName>
    </recommendedName>
</protein>
<feature type="region of interest" description="Disordered" evidence="3">
    <location>
        <begin position="1"/>
        <end position="23"/>
    </location>
</feature>
<reference evidence="5" key="2">
    <citation type="submission" date="2010-05" db="EMBL/GenBank/DDBJ databases">
        <title>The Genome Sequence of Magnaporthe poae strain ATCC 64411.</title>
        <authorList>
            <consortium name="The Broad Institute Genome Sequencing Platform"/>
            <consortium name="Broad Institute Genome Sequencing Center for Infectious Disease"/>
            <person name="Ma L.-J."/>
            <person name="Dead R."/>
            <person name="Young S."/>
            <person name="Zeng Q."/>
            <person name="Koehrsen M."/>
            <person name="Alvarado L."/>
            <person name="Berlin A."/>
            <person name="Chapman S.B."/>
            <person name="Chen Z."/>
            <person name="Freedman E."/>
            <person name="Gellesch M."/>
            <person name="Goldberg J."/>
            <person name="Griggs A."/>
            <person name="Gujja S."/>
            <person name="Heilman E.R."/>
            <person name="Heiman D."/>
            <person name="Hepburn T."/>
            <person name="Howarth C."/>
            <person name="Jen D."/>
            <person name="Larson L."/>
            <person name="Mehta T."/>
            <person name="Neiman D."/>
            <person name="Pearson M."/>
            <person name="Roberts A."/>
            <person name="Saif S."/>
            <person name="Shea T."/>
            <person name="Shenoy N."/>
            <person name="Sisk P."/>
            <person name="Stolte C."/>
            <person name="Sykes S."/>
            <person name="Walk T."/>
            <person name="White J."/>
            <person name="Yandava C."/>
            <person name="Haas B."/>
            <person name="Nusbaum C."/>
            <person name="Birren B."/>
        </authorList>
    </citation>
    <scope>NUCLEOTIDE SEQUENCE</scope>
    <source>
        <strain evidence="5">ATCC 64411</strain>
    </source>
</reference>
<reference evidence="6" key="4">
    <citation type="journal article" date="2015" name="G3 (Bethesda)">
        <title>Genome sequences of three phytopathogenic species of the Magnaporthaceae family of fungi.</title>
        <authorList>
            <person name="Okagaki L.H."/>
            <person name="Nunes C.C."/>
            <person name="Sailsbery J."/>
            <person name="Clay B."/>
            <person name="Brown D."/>
            <person name="John T."/>
            <person name="Oh Y."/>
            <person name="Young N."/>
            <person name="Fitzgerald M."/>
            <person name="Haas B.J."/>
            <person name="Zeng Q."/>
            <person name="Young S."/>
            <person name="Adiconis X."/>
            <person name="Fan L."/>
            <person name="Levin J.Z."/>
            <person name="Mitchell T.K."/>
            <person name="Okubara P.A."/>
            <person name="Farman M.L."/>
            <person name="Kohn L.M."/>
            <person name="Birren B."/>
            <person name="Ma L.-J."/>
            <person name="Dean R.A."/>
        </authorList>
    </citation>
    <scope>NUCLEOTIDE SEQUENCE</scope>
    <source>
        <strain evidence="6">ATCC 64411 / 73-15</strain>
    </source>
</reference>
<comment type="subcellular location">
    <subcellularLocation>
        <location evidence="1">Cytoplasm</location>
    </subcellularLocation>
</comment>
<evidence type="ECO:0000313" key="7">
    <source>
        <dbReference type="Proteomes" id="UP000011715"/>
    </source>
</evidence>
<dbReference type="VEuPathDB" id="FungiDB:MAPG_08409"/>
<dbReference type="InterPro" id="IPR016024">
    <property type="entry name" value="ARM-type_fold"/>
</dbReference>
<keyword evidence="7" id="KW-1185">Reference proteome</keyword>
<dbReference type="PANTHER" id="PTHR45994">
    <property type="entry name" value="FI21225P1"/>
    <property type="match status" value="1"/>
</dbReference>
<name>A0A0C4E7A5_MAGP6</name>
<organism evidence="6 7">
    <name type="scientific">Magnaporthiopsis poae (strain ATCC 64411 / 73-15)</name>
    <name type="common">Kentucky bluegrass fungus</name>
    <name type="synonym">Magnaporthe poae</name>
    <dbReference type="NCBI Taxonomy" id="644358"/>
    <lineage>
        <taxon>Eukaryota</taxon>
        <taxon>Fungi</taxon>
        <taxon>Dikarya</taxon>
        <taxon>Ascomycota</taxon>
        <taxon>Pezizomycotina</taxon>
        <taxon>Sordariomycetes</taxon>
        <taxon>Sordariomycetidae</taxon>
        <taxon>Magnaporthales</taxon>
        <taxon>Magnaporthaceae</taxon>
        <taxon>Magnaporthiopsis</taxon>
    </lineage>
</organism>
<evidence type="ECO:0000313" key="6">
    <source>
        <dbReference type="EnsemblFungi" id="MAPG_08409T0"/>
    </source>
</evidence>
<feature type="domain" description="UNC-45/Cro1/She4 central" evidence="4">
    <location>
        <begin position="82"/>
        <end position="261"/>
    </location>
</feature>
<dbReference type="EMBL" id="ADBL01002031">
    <property type="status" value="NOT_ANNOTATED_CDS"/>
    <property type="molecule type" value="Genomic_DNA"/>
</dbReference>
<dbReference type="AlphaFoldDB" id="A0A0C4E7A5"/>
<dbReference type="InterPro" id="IPR024660">
    <property type="entry name" value="UCS_central_dom"/>
</dbReference>
<sequence length="374" mass="40785">MAASTAVAENATTAAVTAPTAASTTAASPEDQVLLLLARLMEGGQEDEETCRDLDQLTKLLNDDVDVAKRDKASVCSAIDSDCVDTLLGYLDMRQPEPVRGHGLLAASAYLKAAGEDGNRKLSDFFYDRVKRGTYDDFIVAFCVASSMFPVVPDLVKDLFLSEGFLPTLGPLMRRKWKSRKVETACLDLLNAACLNSECRVAVQKYCVEWLEEIVDQDPDEFAKTMHTTEPDVHVTQPGSISMRKHSEHVQILAAVILTKLKATQPPQSSTDMSGERVEQATTSIEDLSNMLTKVLLKDPENNRQSSIEGLAYASLQPRVKDVLSKDAEFLKALHRRQLDALPAGAVRGGQAHRAAQGLRQRGRQAPTGSAQRG</sequence>
<accession>A0A0C4E7A5</accession>
<evidence type="ECO:0000259" key="4">
    <source>
        <dbReference type="Pfam" id="PF11701"/>
    </source>
</evidence>
<dbReference type="EMBL" id="GL876973">
    <property type="protein sequence ID" value="KLU89438.1"/>
    <property type="molecule type" value="Genomic_DNA"/>
</dbReference>
<reference evidence="7" key="1">
    <citation type="submission" date="2010-05" db="EMBL/GenBank/DDBJ databases">
        <title>The genome sequence of Magnaporthe poae strain ATCC 64411.</title>
        <authorList>
            <person name="Ma L.-J."/>
            <person name="Dead R."/>
            <person name="Young S."/>
            <person name="Zeng Q."/>
            <person name="Koehrsen M."/>
            <person name="Alvarado L."/>
            <person name="Berlin A."/>
            <person name="Chapman S.B."/>
            <person name="Chen Z."/>
            <person name="Freedman E."/>
            <person name="Gellesch M."/>
            <person name="Goldberg J."/>
            <person name="Griggs A."/>
            <person name="Gujja S."/>
            <person name="Heilman E.R."/>
            <person name="Heiman D."/>
            <person name="Hepburn T."/>
            <person name="Howarth C."/>
            <person name="Jen D."/>
            <person name="Larson L."/>
            <person name="Mehta T."/>
            <person name="Neiman D."/>
            <person name="Pearson M."/>
            <person name="Roberts A."/>
            <person name="Saif S."/>
            <person name="Shea T."/>
            <person name="Shenoy N."/>
            <person name="Sisk P."/>
            <person name="Stolte C."/>
            <person name="Sykes S."/>
            <person name="Walk T."/>
            <person name="White J."/>
            <person name="Yandava C."/>
            <person name="Haas B."/>
            <person name="Nusbaum C."/>
            <person name="Birren B."/>
        </authorList>
    </citation>
    <scope>NUCLEOTIDE SEQUENCE [LARGE SCALE GENOMIC DNA]</scope>
    <source>
        <strain evidence="7">ATCC 64411 / 73-15</strain>
    </source>
</reference>
<proteinExistence type="predicted"/>
<dbReference type="GO" id="GO:0005737">
    <property type="term" value="C:cytoplasm"/>
    <property type="evidence" value="ECO:0007669"/>
    <property type="project" value="UniProtKB-SubCell"/>
</dbReference>
<dbReference type="Proteomes" id="UP000011715">
    <property type="component" value="Unassembled WGS sequence"/>
</dbReference>
<dbReference type="EnsemblFungi" id="MAPG_08409T0">
    <property type="protein sequence ID" value="MAPG_08409T0"/>
    <property type="gene ID" value="MAPG_08409"/>
</dbReference>
<dbReference type="Gene3D" id="1.25.10.10">
    <property type="entry name" value="Leucine-rich Repeat Variant"/>
    <property type="match status" value="1"/>
</dbReference>
<gene>
    <name evidence="5" type="ORF">MAPG_08409</name>
</gene>
<dbReference type="PANTHER" id="PTHR45994:SF1">
    <property type="entry name" value="FI21225P1"/>
    <property type="match status" value="1"/>
</dbReference>
<dbReference type="eggNOG" id="KOG4151">
    <property type="taxonomic scope" value="Eukaryota"/>
</dbReference>
<evidence type="ECO:0000313" key="5">
    <source>
        <dbReference type="EMBL" id="KLU89438.1"/>
    </source>
</evidence>
<evidence type="ECO:0000256" key="3">
    <source>
        <dbReference type="SAM" id="MobiDB-lite"/>
    </source>
</evidence>
<dbReference type="InterPro" id="IPR011989">
    <property type="entry name" value="ARM-like"/>
</dbReference>
<dbReference type="STRING" id="644358.A0A0C4E7A5"/>
<feature type="compositionally biased region" description="Low complexity" evidence="3">
    <location>
        <begin position="345"/>
        <end position="366"/>
    </location>
</feature>
<keyword evidence="2" id="KW-0963">Cytoplasm</keyword>
<dbReference type="SUPFAM" id="SSF48371">
    <property type="entry name" value="ARM repeat"/>
    <property type="match status" value="1"/>
</dbReference>